<gene>
    <name evidence="1" type="ORF">ABVN21_24110</name>
</gene>
<sequence>MNNIYLISNVISGGKTYLEYLIPALDALRNDFNCIVLQTNRTGLSKQEAEDFLNFPVTEVDVEFIASLESQVVISNDAWIGRFLDDSNFGVFISHGNVGMPAKDPYYYAELTAYWDAIVSPSRSACHLTSTGLQLYRRARKSLKASIPDGIGLRSDLRTTSPIPTRPIKIAEFIDVFPSVKKTTNEHVIGLLPTQLGICPTNATLYENLQTVLNTVKSQLPHARFILRPYMTDIEHPVVKSLCDQLSTCEWVTIDEPGTSSKDFYQKCDTIITDASTGGVSFMLSSGKLPIYYVPPTDENNPIVDVWLKELDNLLPIAKNSEELKDLALGLSLLSAEDSHSIYKKFYQSQFSDLPCPKEMLRDLVEYRHASKFYGSMINSFGHTVDRDQQ</sequence>
<protein>
    <submittedName>
        <fullName evidence="1">Uncharacterized protein</fullName>
    </submittedName>
</protein>
<evidence type="ECO:0000313" key="1">
    <source>
        <dbReference type="EMBL" id="XCG73798.1"/>
    </source>
</evidence>
<organism evidence="1">
    <name type="scientific">Pseudomonas sp. MYb327</name>
    <dbReference type="NCBI Taxonomy" id="2745230"/>
    <lineage>
        <taxon>Bacteria</taxon>
        <taxon>Pseudomonadati</taxon>
        <taxon>Pseudomonadota</taxon>
        <taxon>Gammaproteobacteria</taxon>
        <taxon>Pseudomonadales</taxon>
        <taxon>Pseudomonadaceae</taxon>
        <taxon>Pseudomonas</taxon>
    </lineage>
</organism>
<name>A0AAU8E180_9PSED</name>
<proteinExistence type="predicted"/>
<dbReference type="AlphaFoldDB" id="A0AAU8E180"/>
<dbReference type="EMBL" id="CP159258">
    <property type="protein sequence ID" value="XCG73798.1"/>
    <property type="molecule type" value="Genomic_DNA"/>
</dbReference>
<accession>A0AAU8E180</accession>
<reference evidence="1" key="1">
    <citation type="submission" date="2024-06" db="EMBL/GenBank/DDBJ databases">
        <title>The Caenorhabditis elegans bacterial microbiome influences microsporidia infection through nutrient limitation and inhibiting parasite invasion.</title>
        <authorList>
            <person name="Tamim El Jarkass H."/>
            <person name="Castelblanco S."/>
            <person name="Kaur M."/>
            <person name="Wan Y.C."/>
            <person name="Ellis A.E."/>
            <person name="Sheldon R.D."/>
            <person name="Lien E.C."/>
            <person name="Burton N.O."/>
            <person name="Wright G.D."/>
            <person name="Reinke A.W."/>
        </authorList>
    </citation>
    <scope>NUCLEOTIDE SEQUENCE</scope>
    <source>
        <strain evidence="1">MYb327</strain>
    </source>
</reference>
<dbReference type="RefSeq" id="WP_339552572.1">
    <property type="nucleotide sequence ID" value="NZ_CP159258.1"/>
</dbReference>